<evidence type="ECO:0000313" key="10">
    <source>
        <dbReference type="Proteomes" id="UP000735302"/>
    </source>
</evidence>
<reference evidence="9 10" key="1">
    <citation type="journal article" date="2021" name="Elife">
        <title>Chloroplast acquisition without the gene transfer in kleptoplastic sea slugs, Plakobranchus ocellatus.</title>
        <authorList>
            <person name="Maeda T."/>
            <person name="Takahashi S."/>
            <person name="Yoshida T."/>
            <person name="Shimamura S."/>
            <person name="Takaki Y."/>
            <person name="Nagai Y."/>
            <person name="Toyoda A."/>
            <person name="Suzuki Y."/>
            <person name="Arimoto A."/>
            <person name="Ishii H."/>
            <person name="Satoh N."/>
            <person name="Nishiyama T."/>
            <person name="Hasebe M."/>
            <person name="Maruyama T."/>
            <person name="Minagawa J."/>
            <person name="Obokata J."/>
            <person name="Shigenobu S."/>
        </authorList>
    </citation>
    <scope>NUCLEOTIDE SEQUENCE [LARGE SCALE GENOMIC DNA]</scope>
</reference>
<feature type="compositionally biased region" description="Basic residues" evidence="6">
    <location>
        <begin position="546"/>
        <end position="556"/>
    </location>
</feature>
<evidence type="ECO:0000256" key="3">
    <source>
        <dbReference type="ARBA" id="ARBA00014684"/>
    </source>
</evidence>
<dbReference type="InterPro" id="IPR035754">
    <property type="entry name" value="SPRY_SPSB3"/>
</dbReference>
<dbReference type="PANTHER" id="PTHR12245:SF5">
    <property type="entry name" value="SPRY DOMAIN-CONTAINING SOCS BOX PROTEIN 3"/>
    <property type="match status" value="1"/>
</dbReference>
<feature type="domain" description="SOCS box" evidence="8">
    <location>
        <begin position="306"/>
        <end position="351"/>
    </location>
</feature>
<feature type="compositionally biased region" description="Acidic residues" evidence="6">
    <location>
        <begin position="508"/>
        <end position="517"/>
    </location>
</feature>
<dbReference type="InterPro" id="IPR050672">
    <property type="entry name" value="FBXO45-Fsn/SPSB_families"/>
</dbReference>
<protein>
    <recommendedName>
        <fullName evidence="3">SPRY domain-containing SOCS box protein 3</fullName>
    </recommendedName>
</protein>
<dbReference type="EMBL" id="BLXT01001665">
    <property type="protein sequence ID" value="GFN87197.1"/>
    <property type="molecule type" value="Genomic_DNA"/>
</dbReference>
<dbReference type="Gene3D" id="2.60.120.920">
    <property type="match status" value="1"/>
</dbReference>
<evidence type="ECO:0000256" key="5">
    <source>
        <dbReference type="ARBA" id="ARBA00023242"/>
    </source>
</evidence>
<keyword evidence="4" id="KW-0833">Ubl conjugation pathway</keyword>
<feature type="region of interest" description="Disordered" evidence="6">
    <location>
        <begin position="475"/>
        <end position="556"/>
    </location>
</feature>
<dbReference type="Proteomes" id="UP000735302">
    <property type="component" value="Unassembled WGS sequence"/>
</dbReference>
<keyword evidence="10" id="KW-1185">Reference proteome</keyword>
<dbReference type="InterPro" id="IPR001496">
    <property type="entry name" value="SOCS_box"/>
</dbReference>
<dbReference type="InterPro" id="IPR003877">
    <property type="entry name" value="SPRY_dom"/>
</dbReference>
<sequence>MSLTQADQPSCSDHLIVSGTDYASENIVHRGTSMERAEETKTKCKYCPIRLSKLREMEKRRPAKSGTNLATSATSEMLMPRYVDKSCQTSAALFEQAVMTRKEIRMFMVVLRYRNGKPLRTETFCNCVLHGKEDSCTCGEDDKHFEWLWDRYNRGDSAHVLEQSHVVMFHKNYSCGTTAIRGEQAMDRDQYFWEVKMTTPVYGTDMMVGVGTAGVDLNRFHNEFCSMLGKDSDSWGLSYDGRVQHSGRKMDFCGRFGQGAIIGVHLDMWHGTLAFFKNRQCLGVAFRGLRGRTLYPMVCSTAARSTMKIVSSRSFPSSLQYLCCRKLRRLVPPHLSVLDAVAMPPGLKAFLSNNLWWLLQVMRQPRTKPKHAVATASSSSAVWSSSFSSPSSSSDYICNICLPLKNVFEGYSDDDGESSDDDNIHNGFNYLDSEDEEDSTGEDRDDEFGTLWSPPSSWFFQRRRGLTHNPVVPHAGSVWQTSSDGADSSSTASPSKRCRLDSSVSTSFEEEEHESEDSIPGKAEDELSFEIEESRDRDTKRQQPNPRKRKRALSFT</sequence>
<dbReference type="Pfam" id="PF00622">
    <property type="entry name" value="SPRY"/>
    <property type="match status" value="1"/>
</dbReference>
<feature type="compositionally biased region" description="Low complexity" evidence="6">
    <location>
        <begin position="481"/>
        <end position="495"/>
    </location>
</feature>
<dbReference type="PANTHER" id="PTHR12245">
    <property type="entry name" value="SPRY DOMAIN CONTAINING SOCS BOX PROTEIN"/>
    <property type="match status" value="1"/>
</dbReference>
<dbReference type="PROSITE" id="PS50188">
    <property type="entry name" value="B302_SPRY"/>
    <property type="match status" value="1"/>
</dbReference>
<evidence type="ECO:0000313" key="9">
    <source>
        <dbReference type="EMBL" id="GFN87197.1"/>
    </source>
</evidence>
<dbReference type="SMART" id="SM00449">
    <property type="entry name" value="SPRY"/>
    <property type="match status" value="1"/>
</dbReference>
<feature type="region of interest" description="Disordered" evidence="6">
    <location>
        <begin position="412"/>
        <end position="449"/>
    </location>
</feature>
<dbReference type="SUPFAM" id="SSF49899">
    <property type="entry name" value="Concanavalin A-like lectins/glucanases"/>
    <property type="match status" value="1"/>
</dbReference>
<evidence type="ECO:0000256" key="4">
    <source>
        <dbReference type="ARBA" id="ARBA00022786"/>
    </source>
</evidence>
<comment type="similarity">
    <text evidence="2">Belongs to the SPSB family.</text>
</comment>
<evidence type="ECO:0000259" key="7">
    <source>
        <dbReference type="PROSITE" id="PS50188"/>
    </source>
</evidence>
<dbReference type="GO" id="GO:0019005">
    <property type="term" value="C:SCF ubiquitin ligase complex"/>
    <property type="evidence" value="ECO:0007669"/>
    <property type="project" value="TreeGrafter"/>
</dbReference>
<organism evidence="9 10">
    <name type="scientific">Plakobranchus ocellatus</name>
    <dbReference type="NCBI Taxonomy" id="259542"/>
    <lineage>
        <taxon>Eukaryota</taxon>
        <taxon>Metazoa</taxon>
        <taxon>Spiralia</taxon>
        <taxon>Lophotrochozoa</taxon>
        <taxon>Mollusca</taxon>
        <taxon>Gastropoda</taxon>
        <taxon>Heterobranchia</taxon>
        <taxon>Euthyneura</taxon>
        <taxon>Panpulmonata</taxon>
        <taxon>Sacoglossa</taxon>
        <taxon>Placobranchoidea</taxon>
        <taxon>Plakobranchidae</taxon>
        <taxon>Plakobranchus</taxon>
    </lineage>
</organism>
<dbReference type="InterPro" id="IPR001870">
    <property type="entry name" value="B30.2/SPRY"/>
</dbReference>
<dbReference type="GO" id="GO:0005634">
    <property type="term" value="C:nucleus"/>
    <property type="evidence" value="ECO:0007669"/>
    <property type="project" value="UniProtKB-SubCell"/>
</dbReference>
<evidence type="ECO:0000256" key="2">
    <source>
        <dbReference type="ARBA" id="ARBA00010910"/>
    </source>
</evidence>
<keyword evidence="5" id="KW-0539">Nucleus</keyword>
<proteinExistence type="inferred from homology"/>
<comment type="subcellular location">
    <subcellularLocation>
        <location evidence="1">Nucleus</location>
    </subcellularLocation>
</comment>
<evidence type="ECO:0000256" key="1">
    <source>
        <dbReference type="ARBA" id="ARBA00004123"/>
    </source>
</evidence>
<feature type="compositionally biased region" description="Acidic residues" evidence="6">
    <location>
        <begin position="432"/>
        <end position="448"/>
    </location>
</feature>
<dbReference type="SMART" id="SM00969">
    <property type="entry name" value="SOCS_box"/>
    <property type="match status" value="1"/>
</dbReference>
<dbReference type="AlphaFoldDB" id="A0AAV3YXD1"/>
<dbReference type="InterPro" id="IPR013320">
    <property type="entry name" value="ConA-like_dom_sf"/>
</dbReference>
<dbReference type="CDD" id="cd12876">
    <property type="entry name" value="SPRY_SOCS3"/>
    <property type="match status" value="1"/>
</dbReference>
<accession>A0AAV3YXD1</accession>
<name>A0AAV3YXD1_9GAST</name>
<feature type="compositionally biased region" description="Acidic residues" evidence="6">
    <location>
        <begin position="412"/>
        <end position="421"/>
    </location>
</feature>
<evidence type="ECO:0000256" key="6">
    <source>
        <dbReference type="SAM" id="MobiDB-lite"/>
    </source>
</evidence>
<dbReference type="GO" id="GO:0043161">
    <property type="term" value="P:proteasome-mediated ubiquitin-dependent protein catabolic process"/>
    <property type="evidence" value="ECO:0007669"/>
    <property type="project" value="TreeGrafter"/>
</dbReference>
<evidence type="ECO:0000259" key="8">
    <source>
        <dbReference type="PROSITE" id="PS50225"/>
    </source>
</evidence>
<dbReference type="InterPro" id="IPR043136">
    <property type="entry name" value="B30.2/SPRY_sf"/>
</dbReference>
<feature type="compositionally biased region" description="Basic and acidic residues" evidence="6">
    <location>
        <begin position="532"/>
        <end position="541"/>
    </location>
</feature>
<feature type="domain" description="B30.2/SPRY" evidence="7">
    <location>
        <begin position="127"/>
        <end position="316"/>
    </location>
</feature>
<gene>
    <name evidence="9" type="ORF">PoB_001370300</name>
</gene>
<dbReference type="PROSITE" id="PS50225">
    <property type="entry name" value="SOCS"/>
    <property type="match status" value="1"/>
</dbReference>
<comment type="caution">
    <text evidence="9">The sequence shown here is derived from an EMBL/GenBank/DDBJ whole genome shotgun (WGS) entry which is preliminary data.</text>
</comment>